<dbReference type="NCBIfam" id="TIGR03898">
    <property type="entry name" value="lanti_MRSA_kill"/>
    <property type="match status" value="1"/>
</dbReference>
<evidence type="ECO:0000313" key="3">
    <source>
        <dbReference type="Proteomes" id="UP000319516"/>
    </source>
</evidence>
<sequence length="72" mass="7681">MDIVRSWKDPQSRSADMAHPSGSAEIAELTELEMDEVSGAGSGLVGTFGCCWCVPWYSGWTVCGLVCDHPGC</sequence>
<organism evidence="2 3">
    <name type="scientific">Ornithinicoccus hortensis</name>
    <dbReference type="NCBI Taxonomy" id="82346"/>
    <lineage>
        <taxon>Bacteria</taxon>
        <taxon>Bacillati</taxon>
        <taxon>Actinomycetota</taxon>
        <taxon>Actinomycetes</taxon>
        <taxon>Micrococcales</taxon>
        <taxon>Intrasporangiaceae</taxon>
        <taxon>Ornithinicoccus</taxon>
    </lineage>
</organism>
<dbReference type="RefSeq" id="WP_141785536.1">
    <property type="nucleotide sequence ID" value="NZ_BAAAIK010000011.1"/>
</dbReference>
<reference evidence="2 3" key="1">
    <citation type="submission" date="2019-06" db="EMBL/GenBank/DDBJ databases">
        <title>Sequencing the genomes of 1000 actinobacteria strains.</title>
        <authorList>
            <person name="Klenk H.-P."/>
        </authorList>
    </citation>
    <scope>NUCLEOTIDE SEQUENCE [LARGE SCALE GENOMIC DNA]</scope>
    <source>
        <strain evidence="2 3">DSM 12335</strain>
    </source>
</reference>
<protein>
    <submittedName>
        <fullName evidence="2">Mersacidin/lichenicidin family type 2 lantibiotic</fullName>
    </submittedName>
</protein>
<dbReference type="AlphaFoldDB" id="A0A542YTX8"/>
<dbReference type="Proteomes" id="UP000319516">
    <property type="component" value="Unassembled WGS sequence"/>
</dbReference>
<dbReference type="OrthoDB" id="3538673at2"/>
<dbReference type="InterPro" id="IPR027635">
    <property type="entry name" value="Lantibiotic2_lead_pep_dom"/>
</dbReference>
<evidence type="ECO:0000256" key="1">
    <source>
        <dbReference type="SAM" id="MobiDB-lite"/>
    </source>
</evidence>
<feature type="region of interest" description="Disordered" evidence="1">
    <location>
        <begin position="1"/>
        <end position="20"/>
    </location>
</feature>
<accession>A0A542YTX8</accession>
<proteinExistence type="predicted"/>
<gene>
    <name evidence="2" type="ORF">FB467_2692</name>
</gene>
<keyword evidence="3" id="KW-1185">Reference proteome</keyword>
<comment type="caution">
    <text evidence="2">The sequence shown here is derived from an EMBL/GenBank/DDBJ whole genome shotgun (WGS) entry which is preliminary data.</text>
</comment>
<name>A0A542YTX8_9MICO</name>
<evidence type="ECO:0000313" key="2">
    <source>
        <dbReference type="EMBL" id="TQL51545.1"/>
    </source>
</evidence>
<dbReference type="GO" id="GO:0042742">
    <property type="term" value="P:defense response to bacterium"/>
    <property type="evidence" value="ECO:0007669"/>
    <property type="project" value="InterPro"/>
</dbReference>
<feature type="compositionally biased region" description="Basic and acidic residues" evidence="1">
    <location>
        <begin position="1"/>
        <end position="11"/>
    </location>
</feature>
<dbReference type="EMBL" id="VFOP01000001">
    <property type="protein sequence ID" value="TQL51545.1"/>
    <property type="molecule type" value="Genomic_DNA"/>
</dbReference>